<proteinExistence type="predicted"/>
<reference evidence="3" key="1">
    <citation type="submission" date="2017-04" db="EMBL/GenBank/DDBJ databases">
        <authorList>
            <person name="Varghese N."/>
            <person name="Submissions S."/>
        </authorList>
    </citation>
    <scope>NUCLEOTIDE SEQUENCE [LARGE SCALE GENOMIC DNA]</scope>
    <source>
        <strain evidence="3">Ballard 720</strain>
    </source>
</reference>
<dbReference type="PANTHER" id="PTHR39335">
    <property type="entry name" value="BLL4220 PROTEIN"/>
    <property type="match status" value="1"/>
</dbReference>
<protein>
    <submittedName>
        <fullName evidence="2">Predicted lipoprotein with conserved Yx(FWY)xxD motif</fullName>
    </submittedName>
</protein>
<gene>
    <name evidence="2" type="ORF">SAMN06295900_102262</name>
</gene>
<sequence length="120" mass="12852">MIKKALWALACLAPMAVLAEQPVPRGGTLVDEHGMTLYTFDADAKAGGTSACTGQCASIWPAATADDYDKASGDWSLAQTADGKRQWAYKGQRLYRFAKDEKAGDTKGDGVKGMWHIAKP</sequence>
<keyword evidence="2" id="KW-0449">Lipoprotein</keyword>
<feature type="chain" id="PRO_5013049969" evidence="1">
    <location>
        <begin position="20"/>
        <end position="120"/>
    </location>
</feature>
<dbReference type="Proteomes" id="UP000192911">
    <property type="component" value="Unassembled WGS sequence"/>
</dbReference>
<dbReference type="InterPro" id="IPR014558">
    <property type="entry name" value="UCP029720"/>
</dbReference>
<evidence type="ECO:0000313" key="2">
    <source>
        <dbReference type="EMBL" id="SMF06942.1"/>
    </source>
</evidence>
<dbReference type="STRING" id="28094.SAMN06295900_102262"/>
<evidence type="ECO:0000256" key="1">
    <source>
        <dbReference type="SAM" id="SignalP"/>
    </source>
</evidence>
<keyword evidence="1" id="KW-0732">Signal</keyword>
<dbReference type="GeneID" id="95552415"/>
<evidence type="ECO:0000313" key="3">
    <source>
        <dbReference type="Proteomes" id="UP000192911"/>
    </source>
</evidence>
<keyword evidence="3" id="KW-1185">Reference proteome</keyword>
<dbReference type="RefSeq" id="WP_102622890.1">
    <property type="nucleotide sequence ID" value="NZ_BSQD01000002.1"/>
</dbReference>
<feature type="signal peptide" evidence="1">
    <location>
        <begin position="1"/>
        <end position="19"/>
    </location>
</feature>
<dbReference type="PANTHER" id="PTHR39335:SF1">
    <property type="entry name" value="BLL4220 PROTEIN"/>
    <property type="match status" value="1"/>
</dbReference>
<dbReference type="EMBL" id="FXAH01000002">
    <property type="protein sequence ID" value="SMF06942.1"/>
    <property type="molecule type" value="Genomic_DNA"/>
</dbReference>
<dbReference type="AlphaFoldDB" id="A0A1X7D273"/>
<dbReference type="GO" id="GO:0043448">
    <property type="term" value="P:alkane catabolic process"/>
    <property type="evidence" value="ECO:0007669"/>
    <property type="project" value="TreeGrafter"/>
</dbReference>
<dbReference type="OrthoDB" id="9800666at2"/>
<accession>A0A1X7D273</accession>
<organism evidence="2 3">
    <name type="scientific">Trinickia caryophylli</name>
    <name type="common">Paraburkholderia caryophylli</name>
    <dbReference type="NCBI Taxonomy" id="28094"/>
    <lineage>
        <taxon>Bacteria</taxon>
        <taxon>Pseudomonadati</taxon>
        <taxon>Pseudomonadota</taxon>
        <taxon>Betaproteobacteria</taxon>
        <taxon>Burkholderiales</taxon>
        <taxon>Burkholderiaceae</taxon>
        <taxon>Trinickia</taxon>
    </lineage>
</organism>
<dbReference type="PIRSF" id="PIRSF029720">
    <property type="entry name" value="UCP029720"/>
    <property type="match status" value="1"/>
</dbReference>
<dbReference type="Pfam" id="PF03640">
    <property type="entry name" value="Lipoprotein_15"/>
    <property type="match status" value="2"/>
</dbReference>
<dbReference type="InterPro" id="IPR005297">
    <property type="entry name" value="Lipoprotein_repeat"/>
</dbReference>
<name>A0A1X7D273_TRICW</name>